<reference evidence="7" key="1">
    <citation type="submission" date="2019-03" db="EMBL/GenBank/DDBJ databases">
        <authorList>
            <person name="Hao L."/>
        </authorList>
    </citation>
    <scope>NUCLEOTIDE SEQUENCE</scope>
</reference>
<comment type="similarity">
    <text evidence="4">Belongs to the transketolase family.</text>
</comment>
<dbReference type="SUPFAM" id="SSF52922">
    <property type="entry name" value="TK C-terminal domain-like"/>
    <property type="match status" value="1"/>
</dbReference>
<dbReference type="InterPro" id="IPR005474">
    <property type="entry name" value="Transketolase_N"/>
</dbReference>
<keyword evidence="7" id="KW-0808">Transferase</keyword>
<keyword evidence="5" id="KW-0786">Thiamine pyrophosphate</keyword>
<dbReference type="Gene3D" id="3.40.50.920">
    <property type="match status" value="1"/>
</dbReference>
<dbReference type="CDD" id="cd02012">
    <property type="entry name" value="TPP_TK"/>
    <property type="match status" value="1"/>
</dbReference>
<dbReference type="InterPro" id="IPR029061">
    <property type="entry name" value="THDP-binding"/>
</dbReference>
<dbReference type="Pfam" id="PF02779">
    <property type="entry name" value="Transket_pyr"/>
    <property type="match status" value="1"/>
</dbReference>
<evidence type="ECO:0000313" key="7">
    <source>
        <dbReference type="EMBL" id="VFU14429.1"/>
    </source>
</evidence>
<evidence type="ECO:0000256" key="1">
    <source>
        <dbReference type="ARBA" id="ARBA00001936"/>
    </source>
</evidence>
<dbReference type="InterPro" id="IPR005475">
    <property type="entry name" value="Transketolase-like_Pyr-bd"/>
</dbReference>
<evidence type="ECO:0000259" key="6">
    <source>
        <dbReference type="SMART" id="SM00861"/>
    </source>
</evidence>
<dbReference type="FunFam" id="3.40.50.970:FF:000129">
    <property type="entry name" value="Transketolase"/>
    <property type="match status" value="1"/>
</dbReference>
<sequence length="627" mass="67676">MIKDLTPEMIQELTIKARKSRADIVAMTHLAASGHPGGSMSSIDIYTLLYHIINMDTDKVVISHGHTSPAVYSALARKGLFSPKEAIKGFRRVGSIFEGHVEITVPGVPWGTGNLGQGLSVACGYAVAARVKGQPMDCFVVTGDGEQQKGQISEARRFIAKYGLNNITVIIDNNELQISGSRTEVMPQNFKAEYEAAGFRVLEADGHDFASLYAAIRQAVADRDAPYVIIARTVMGKGVSFMENKADFHGRPLNKAEMEQALPELDLDWPLAELQDLRKESIDEAIPNKDVPWPFPQVNPGVSRLYEKTVSTDNRSALGKALLDVAQASPDVPFAVFDCDLAGSVKTEAFAKAFPQNFFQAGIAEHHTAAMAGAASTQGVVSVFADFGIFGVDETYNQQRLNAINESHLKLFCTHLGIDVGEDGKTHQCIDYLGLLRNLQGLKVVIPIDPNETDLATRWALSSPGGCMIGVGRSKTPVLTDLEGNEYFAGKDFVYGRAHHLRPGTQATLFSLGAMSASAVKAWELLKDEGISVEVVGVSCPFALDVREIREASERGPVFVVEDHLTVSGLAAQIAFTAATAAIAINLVPMGVRGFPPSGPSLSCFQCFDLHPEGLVTIISMKLKEML</sequence>
<dbReference type="GO" id="GO:0005737">
    <property type="term" value="C:cytoplasm"/>
    <property type="evidence" value="ECO:0007669"/>
    <property type="project" value="UniProtKB-ARBA"/>
</dbReference>
<evidence type="ECO:0000256" key="2">
    <source>
        <dbReference type="ARBA" id="ARBA00001946"/>
    </source>
</evidence>
<dbReference type="SMART" id="SM00861">
    <property type="entry name" value="Transket_pyr"/>
    <property type="match status" value="1"/>
</dbReference>
<comment type="cofactor">
    <cofactor evidence="2">
        <name>Mg(2+)</name>
        <dbReference type="ChEBI" id="CHEBI:18420"/>
    </cofactor>
</comment>
<name>A0A485M0A9_9ZZZZ</name>
<evidence type="ECO:0000256" key="5">
    <source>
        <dbReference type="ARBA" id="ARBA00023052"/>
    </source>
</evidence>
<proteinExistence type="inferred from homology"/>
<dbReference type="GO" id="GO:0004802">
    <property type="term" value="F:transketolase activity"/>
    <property type="evidence" value="ECO:0007669"/>
    <property type="project" value="UniProtKB-EC"/>
</dbReference>
<dbReference type="InterPro" id="IPR033248">
    <property type="entry name" value="Transketolase_C"/>
</dbReference>
<accession>A0A485M0A9</accession>
<dbReference type="SUPFAM" id="SSF52518">
    <property type="entry name" value="Thiamin diphosphate-binding fold (THDP-binding)"/>
    <property type="match status" value="2"/>
</dbReference>
<dbReference type="EMBL" id="CAADRM010000091">
    <property type="protein sequence ID" value="VFU14429.1"/>
    <property type="molecule type" value="Genomic_DNA"/>
</dbReference>
<dbReference type="NCBIfam" id="NF004556">
    <property type="entry name" value="PRK05899.2-2"/>
    <property type="match status" value="1"/>
</dbReference>
<comment type="cofactor">
    <cofactor evidence="3">
        <name>thiamine diphosphate</name>
        <dbReference type="ChEBI" id="CHEBI:58937"/>
    </cofactor>
</comment>
<protein>
    <submittedName>
        <fullName evidence="7">Transketolase 2</fullName>
        <ecNumber evidence="7">2.2.1.1</ecNumber>
    </submittedName>
</protein>
<dbReference type="Gene3D" id="3.40.50.970">
    <property type="match status" value="2"/>
</dbReference>
<dbReference type="Pfam" id="PF02780">
    <property type="entry name" value="Transketolase_C"/>
    <property type="match status" value="1"/>
</dbReference>
<dbReference type="CDD" id="cd07033">
    <property type="entry name" value="TPP_PYR_DXS_TK_like"/>
    <property type="match status" value="1"/>
</dbReference>
<dbReference type="InterPro" id="IPR051157">
    <property type="entry name" value="PDH/Transketolase"/>
</dbReference>
<dbReference type="PANTHER" id="PTHR43825">
    <property type="entry name" value="PYRUVATE DEHYDROGENASE E1 COMPONENT"/>
    <property type="match status" value="1"/>
</dbReference>
<dbReference type="InterPro" id="IPR009014">
    <property type="entry name" value="Transketo_C/PFOR_II"/>
</dbReference>
<dbReference type="EC" id="2.2.1.1" evidence="7"/>
<dbReference type="Pfam" id="PF00456">
    <property type="entry name" value="Transketolase_N"/>
    <property type="match status" value="1"/>
</dbReference>
<evidence type="ECO:0000256" key="4">
    <source>
        <dbReference type="ARBA" id="ARBA00007131"/>
    </source>
</evidence>
<dbReference type="AlphaFoldDB" id="A0A485M0A9"/>
<organism evidence="7">
    <name type="scientific">anaerobic digester metagenome</name>
    <dbReference type="NCBI Taxonomy" id="1263854"/>
    <lineage>
        <taxon>unclassified sequences</taxon>
        <taxon>metagenomes</taxon>
        <taxon>ecological metagenomes</taxon>
    </lineage>
</organism>
<evidence type="ECO:0000256" key="3">
    <source>
        <dbReference type="ARBA" id="ARBA00001964"/>
    </source>
</evidence>
<dbReference type="PANTHER" id="PTHR43825:SF1">
    <property type="entry name" value="TRANSKETOLASE-LIKE PYRIMIDINE-BINDING DOMAIN-CONTAINING PROTEIN"/>
    <property type="match status" value="1"/>
</dbReference>
<feature type="domain" description="Transketolase-like pyrimidine-binding" evidence="6">
    <location>
        <begin position="312"/>
        <end position="478"/>
    </location>
</feature>
<comment type="cofactor">
    <cofactor evidence="1">
        <name>Mn(2+)</name>
        <dbReference type="ChEBI" id="CHEBI:29035"/>
    </cofactor>
</comment>
<gene>
    <name evidence="7" type="primary">tktB</name>
    <name evidence="7" type="ORF">SCFA_290014</name>
</gene>